<evidence type="ECO:0000256" key="1">
    <source>
        <dbReference type="SAM" id="SignalP"/>
    </source>
</evidence>
<feature type="chain" id="PRO_5042238144" evidence="1">
    <location>
        <begin position="22"/>
        <end position="232"/>
    </location>
</feature>
<feature type="signal peptide" evidence="1">
    <location>
        <begin position="1"/>
        <end position="21"/>
    </location>
</feature>
<organism evidence="2 3">
    <name type="scientific">Penicillium canescens</name>
    <dbReference type="NCBI Taxonomy" id="5083"/>
    <lineage>
        <taxon>Eukaryota</taxon>
        <taxon>Fungi</taxon>
        <taxon>Dikarya</taxon>
        <taxon>Ascomycota</taxon>
        <taxon>Pezizomycotina</taxon>
        <taxon>Eurotiomycetes</taxon>
        <taxon>Eurotiomycetidae</taxon>
        <taxon>Eurotiales</taxon>
        <taxon>Aspergillaceae</taxon>
        <taxon>Penicillium</taxon>
    </lineage>
</organism>
<comment type="caution">
    <text evidence="2">The sequence shown here is derived from an EMBL/GenBank/DDBJ whole genome shotgun (WGS) entry which is preliminary data.</text>
</comment>
<dbReference type="Proteomes" id="UP001219568">
    <property type="component" value="Unassembled WGS sequence"/>
</dbReference>
<proteinExistence type="predicted"/>
<dbReference type="AlphaFoldDB" id="A0AAD6N1N9"/>
<evidence type="ECO:0000313" key="2">
    <source>
        <dbReference type="EMBL" id="KAJ6022376.1"/>
    </source>
</evidence>
<keyword evidence="1" id="KW-0732">Signal</keyword>
<name>A0AAD6N1N9_PENCN</name>
<dbReference type="Gene3D" id="2.40.320.10">
    <property type="entry name" value="Hypothetical Protein Pfu-838710-001"/>
    <property type="match status" value="1"/>
</dbReference>
<sequence length="232" mass="26448">MKPQTFLFNVLLISPIAYAEGKISLQWAICDSSAQDTLAKLRLGAAPPYKENPITYYDEHPPIHISSGVMFRTKTNKGQPFSTVKVRFPGAVPDIPEFVDCSWGQYGTNPPSFACEKRCPLDSKVWQDEQVQFAEQYETVDWDALRAYGPYQNAKWKVRVEGYKAKLDNVVAGDLHLMEVEVKVRWEESHDALQAITQYLNDRGVVLCEPQEGKTMRLFRAMGYFGDENEEL</sequence>
<accession>A0AAD6N1N9</accession>
<gene>
    <name evidence="2" type="ORF">N7460_012771</name>
</gene>
<keyword evidence="3" id="KW-1185">Reference proteome</keyword>
<dbReference type="EMBL" id="JAQJZL010000016">
    <property type="protein sequence ID" value="KAJ6022376.1"/>
    <property type="molecule type" value="Genomic_DNA"/>
</dbReference>
<protein>
    <submittedName>
        <fullName evidence="2">Uncharacterized protein</fullName>
    </submittedName>
</protein>
<reference evidence="2" key="2">
    <citation type="submission" date="2023-01" db="EMBL/GenBank/DDBJ databases">
        <authorList>
            <person name="Petersen C."/>
        </authorList>
    </citation>
    <scope>NUCLEOTIDE SEQUENCE</scope>
    <source>
        <strain evidence="2">IBT 15450</strain>
    </source>
</reference>
<reference evidence="2" key="1">
    <citation type="journal article" date="2023" name="IMA Fungus">
        <title>Comparative genomic study of the Penicillium genus elucidates a diverse pangenome and 15 lateral gene transfer events.</title>
        <authorList>
            <person name="Petersen C."/>
            <person name="Sorensen T."/>
            <person name="Nielsen M.R."/>
            <person name="Sondergaard T.E."/>
            <person name="Sorensen J.L."/>
            <person name="Fitzpatrick D.A."/>
            <person name="Frisvad J.C."/>
            <person name="Nielsen K.L."/>
        </authorList>
    </citation>
    <scope>NUCLEOTIDE SEQUENCE</scope>
    <source>
        <strain evidence="2">IBT 15450</strain>
    </source>
</reference>
<evidence type="ECO:0000313" key="3">
    <source>
        <dbReference type="Proteomes" id="UP001219568"/>
    </source>
</evidence>